<accession>A0A8J3CJZ1</accession>
<dbReference type="Gene3D" id="3.50.50.60">
    <property type="entry name" value="FAD/NAD(P)-binding domain"/>
    <property type="match status" value="1"/>
</dbReference>
<reference evidence="4" key="2">
    <citation type="submission" date="2020-09" db="EMBL/GenBank/DDBJ databases">
        <authorList>
            <person name="Sun Q."/>
            <person name="Zhou Y."/>
        </authorList>
    </citation>
    <scope>NUCLEOTIDE SEQUENCE</scope>
    <source>
        <strain evidence="4">CGMCC 4.5737</strain>
    </source>
</reference>
<dbReference type="PANTHER" id="PTHR43422">
    <property type="entry name" value="THIAMINE THIAZOLE SYNTHASE"/>
    <property type="match status" value="1"/>
</dbReference>
<dbReference type="PANTHER" id="PTHR43422:SF3">
    <property type="entry name" value="THIAMINE THIAZOLE SYNTHASE"/>
    <property type="match status" value="1"/>
</dbReference>
<evidence type="ECO:0000259" key="3">
    <source>
        <dbReference type="Pfam" id="PF01494"/>
    </source>
</evidence>
<dbReference type="Pfam" id="PF01494">
    <property type="entry name" value="FAD_binding_3"/>
    <property type="match status" value="1"/>
</dbReference>
<evidence type="ECO:0000313" key="4">
    <source>
        <dbReference type="EMBL" id="GGM79519.1"/>
    </source>
</evidence>
<feature type="region of interest" description="Disordered" evidence="1">
    <location>
        <begin position="443"/>
        <end position="465"/>
    </location>
</feature>
<dbReference type="InterPro" id="IPR036188">
    <property type="entry name" value="FAD/NAD-bd_sf"/>
</dbReference>
<organism evidence="4 5">
    <name type="scientific">Longimycelium tulufanense</name>
    <dbReference type="NCBI Taxonomy" id="907463"/>
    <lineage>
        <taxon>Bacteria</taxon>
        <taxon>Bacillati</taxon>
        <taxon>Actinomycetota</taxon>
        <taxon>Actinomycetes</taxon>
        <taxon>Pseudonocardiales</taxon>
        <taxon>Pseudonocardiaceae</taxon>
        <taxon>Longimycelium</taxon>
    </lineage>
</organism>
<feature type="domain" description="FAD-binding" evidence="3">
    <location>
        <begin position="13"/>
        <end position="347"/>
    </location>
</feature>
<evidence type="ECO:0000313" key="5">
    <source>
        <dbReference type="Proteomes" id="UP000637578"/>
    </source>
</evidence>
<evidence type="ECO:0000256" key="1">
    <source>
        <dbReference type="SAM" id="MobiDB-lite"/>
    </source>
</evidence>
<name>A0A8J3CJZ1_9PSEU</name>
<feature type="compositionally biased region" description="Polar residues" evidence="1">
    <location>
        <begin position="453"/>
        <end position="465"/>
    </location>
</feature>
<keyword evidence="2" id="KW-0732">Signal</keyword>
<dbReference type="Proteomes" id="UP000637578">
    <property type="component" value="Unassembled WGS sequence"/>
</dbReference>
<comment type="caution">
    <text evidence="4">The sequence shown here is derived from an EMBL/GenBank/DDBJ whole genome shotgun (WGS) entry which is preliminary data.</text>
</comment>
<sequence length="465" mass="50285">MMGAVSVRPRRAVVLGGGLAGMLSAAALAESVDEVTVVERDRLPEGPQERRGTPQARHFHALMCGGAAAIEDLVPGTLKRLRAEGAHRVGMPSQFVSFSPQGWFRRFDCNLFLVACSRPLLDFVVRDQVLSSWPIRMLDGREAVGLRGDARRVTAVEVRDVAGGGSQVLGADLVVDAMGRGSRTDRWLVELGLPVVREEVVDSGLQYATRLFQAPPGACEGFPVVTVQASPHGVSPGQAGGVIPIERGRWLVTLSGTRGAAAPTREEDFKAFARNLRHPVVGELLTYATPLGPVMTTRSTTNRRRRYERVRPWPEGLAVMGDALAAFNPVYGHGMSVAAQTAVALRESVRRGVSGPRLQRVLARVTDGAWRMATTEDLQYASDQPQNLATRLRRRYVERTIRTATSRPEVAKAFFGAFTLAAPFRRLLSPRVVLGVLRGPGEPPLLGPPLTSAEWSAVTSKDTPG</sequence>
<dbReference type="AlphaFoldDB" id="A0A8J3CJZ1"/>
<dbReference type="GO" id="GO:0071949">
    <property type="term" value="F:FAD binding"/>
    <property type="evidence" value="ECO:0007669"/>
    <property type="project" value="InterPro"/>
</dbReference>
<proteinExistence type="predicted"/>
<protein>
    <recommendedName>
        <fullName evidence="3">FAD-binding domain-containing protein</fullName>
    </recommendedName>
</protein>
<evidence type="ECO:0000256" key="2">
    <source>
        <dbReference type="SAM" id="SignalP"/>
    </source>
</evidence>
<gene>
    <name evidence="4" type="ORF">GCM10012275_57700</name>
</gene>
<feature type="chain" id="PRO_5035237557" description="FAD-binding domain-containing protein" evidence="2">
    <location>
        <begin position="30"/>
        <end position="465"/>
    </location>
</feature>
<dbReference type="EMBL" id="BMMK01000044">
    <property type="protein sequence ID" value="GGM79519.1"/>
    <property type="molecule type" value="Genomic_DNA"/>
</dbReference>
<feature type="signal peptide" evidence="2">
    <location>
        <begin position="1"/>
        <end position="29"/>
    </location>
</feature>
<keyword evidence="5" id="KW-1185">Reference proteome</keyword>
<dbReference type="SUPFAM" id="SSF51905">
    <property type="entry name" value="FAD/NAD(P)-binding domain"/>
    <property type="match status" value="1"/>
</dbReference>
<reference evidence="4" key="1">
    <citation type="journal article" date="2014" name="Int. J. Syst. Evol. Microbiol.">
        <title>Complete genome sequence of Corynebacterium casei LMG S-19264T (=DSM 44701T), isolated from a smear-ripened cheese.</title>
        <authorList>
            <consortium name="US DOE Joint Genome Institute (JGI-PGF)"/>
            <person name="Walter F."/>
            <person name="Albersmeier A."/>
            <person name="Kalinowski J."/>
            <person name="Ruckert C."/>
        </authorList>
    </citation>
    <scope>NUCLEOTIDE SEQUENCE</scope>
    <source>
        <strain evidence="4">CGMCC 4.5737</strain>
    </source>
</reference>
<dbReference type="InterPro" id="IPR002938">
    <property type="entry name" value="FAD-bd"/>
</dbReference>